<dbReference type="STRING" id="616990.IV54_GL001690"/>
<dbReference type="InterPro" id="IPR015422">
    <property type="entry name" value="PyrdxlP-dep_Trfase_small"/>
</dbReference>
<proteinExistence type="inferred from homology"/>
<dbReference type="CDD" id="cd00609">
    <property type="entry name" value="AAT_like"/>
    <property type="match status" value="1"/>
</dbReference>
<evidence type="ECO:0000256" key="3">
    <source>
        <dbReference type="ARBA" id="ARBA00022898"/>
    </source>
</evidence>
<evidence type="ECO:0000259" key="7">
    <source>
        <dbReference type="PROSITE" id="PS50949"/>
    </source>
</evidence>
<gene>
    <name evidence="8" type="ORF">IV54_GL001690</name>
</gene>
<dbReference type="SUPFAM" id="SSF53383">
    <property type="entry name" value="PLP-dependent transferases"/>
    <property type="match status" value="1"/>
</dbReference>
<protein>
    <submittedName>
        <fullName evidence="8">Aminotransferase</fullName>
    </submittedName>
</protein>
<dbReference type="PATRIC" id="fig|616990.3.peg.1787"/>
<keyword evidence="9" id="KW-1185">Reference proteome</keyword>
<evidence type="ECO:0000313" key="8">
    <source>
        <dbReference type="EMBL" id="KRO04168.1"/>
    </source>
</evidence>
<dbReference type="Gene3D" id="1.10.10.10">
    <property type="entry name" value="Winged helix-like DNA-binding domain superfamily/Winged helix DNA-binding domain"/>
    <property type="match status" value="1"/>
</dbReference>
<keyword evidence="5" id="KW-0238">DNA-binding</keyword>
<evidence type="ECO:0000256" key="6">
    <source>
        <dbReference type="ARBA" id="ARBA00023163"/>
    </source>
</evidence>
<dbReference type="GO" id="GO:0008483">
    <property type="term" value="F:transaminase activity"/>
    <property type="evidence" value="ECO:0007669"/>
    <property type="project" value="UniProtKB-KW"/>
</dbReference>
<comment type="caution">
    <text evidence="8">The sequence shown here is derived from an EMBL/GenBank/DDBJ whole genome shotgun (WGS) entry which is preliminary data.</text>
</comment>
<keyword evidence="2 8" id="KW-0032">Aminotransferase</keyword>
<keyword evidence="3" id="KW-0663">Pyridoxal phosphate</keyword>
<dbReference type="Pfam" id="PF00392">
    <property type="entry name" value="GntR"/>
    <property type="match status" value="1"/>
</dbReference>
<keyword evidence="4" id="KW-0805">Transcription regulation</keyword>
<dbReference type="GO" id="GO:0003700">
    <property type="term" value="F:DNA-binding transcription factor activity"/>
    <property type="evidence" value="ECO:0007669"/>
    <property type="project" value="InterPro"/>
</dbReference>
<dbReference type="InterPro" id="IPR036388">
    <property type="entry name" value="WH-like_DNA-bd_sf"/>
</dbReference>
<dbReference type="Gene3D" id="3.90.1150.10">
    <property type="entry name" value="Aspartate Aminotransferase, domain 1"/>
    <property type="match status" value="1"/>
</dbReference>
<dbReference type="InterPro" id="IPR036390">
    <property type="entry name" value="WH_DNA-bd_sf"/>
</dbReference>
<organism evidence="8 9">
    <name type="scientific">Levilactobacillus paucivorans</name>
    <dbReference type="NCBI Taxonomy" id="616990"/>
    <lineage>
        <taxon>Bacteria</taxon>
        <taxon>Bacillati</taxon>
        <taxon>Bacillota</taxon>
        <taxon>Bacilli</taxon>
        <taxon>Lactobacillales</taxon>
        <taxon>Lactobacillaceae</taxon>
        <taxon>Levilactobacillus</taxon>
    </lineage>
</organism>
<dbReference type="InterPro" id="IPR051446">
    <property type="entry name" value="HTH_trans_reg/aminotransferase"/>
</dbReference>
<evidence type="ECO:0000313" key="9">
    <source>
        <dbReference type="Proteomes" id="UP000051906"/>
    </source>
</evidence>
<dbReference type="InterPro" id="IPR015421">
    <property type="entry name" value="PyrdxlP-dep_Trfase_major"/>
</dbReference>
<dbReference type="CDD" id="cd07377">
    <property type="entry name" value="WHTH_GntR"/>
    <property type="match status" value="1"/>
</dbReference>
<dbReference type="EMBL" id="JQCA01000043">
    <property type="protein sequence ID" value="KRO04168.1"/>
    <property type="molecule type" value="Genomic_DNA"/>
</dbReference>
<dbReference type="PROSITE" id="PS50949">
    <property type="entry name" value="HTH_GNTR"/>
    <property type="match status" value="1"/>
</dbReference>
<comment type="similarity">
    <text evidence="1">In the C-terminal section; belongs to the class-I pyridoxal-phosphate-dependent aminotransferase family.</text>
</comment>
<dbReference type="InterPro" id="IPR015424">
    <property type="entry name" value="PyrdxlP-dep_Trfase"/>
</dbReference>
<evidence type="ECO:0000256" key="4">
    <source>
        <dbReference type="ARBA" id="ARBA00023015"/>
    </source>
</evidence>
<dbReference type="GO" id="GO:0003677">
    <property type="term" value="F:DNA binding"/>
    <property type="evidence" value="ECO:0007669"/>
    <property type="project" value="UniProtKB-KW"/>
</dbReference>
<dbReference type="Gene3D" id="3.40.640.10">
    <property type="entry name" value="Type I PLP-dependent aspartate aminotransferase-like (Major domain)"/>
    <property type="match status" value="1"/>
</dbReference>
<sequence length="498" mass="55831">MPLHGGITTANWLVFNPANYYTEGNQLEGLPMINWYADLPPIKPKYRAITQLIKRLIEDDKLLPGQRLPAERELAQLLKVDRSTVTRAFLELTANGLLIKKTGSGTYVSTLPQIASQADKVNWNFFLENTESRGDQAYQQRLLQARALDHGALIDGAANELPMGLIPELGALQLDWHGFLLAQKQEQDAGYQPLIHTIGQIHTNKKQFHLANQTLIIAGGAQQSLLLVLRSLLQVGDAVAFARPSYFNSSAIFQATGIHTYPVPLTSDGLDLAALEEAILKHRIKLLIMNPTFQNPTGSILTLEQRQRILKLCQSYQIPIVEDDVFGWLVAKQDEVPTFKSLAPENVIYLSSLSKLLGSSTRIGWIVAPQAIGQRLLQVQKKLDIVPSMLAQVMANLALNNASFEPEISKLTAQLSHRRDQVTAIFRECRPDWRFTTPKGGFYLWVTQDDPDIFNQLLAQKILVKPGPIYGTDKRSFRFNFAGIDAKKQQQLRERLKN</sequence>
<dbReference type="SUPFAM" id="SSF46785">
    <property type="entry name" value="Winged helix' DNA-binding domain"/>
    <property type="match status" value="1"/>
</dbReference>
<dbReference type="SMART" id="SM00345">
    <property type="entry name" value="HTH_GNTR"/>
    <property type="match status" value="1"/>
</dbReference>
<dbReference type="InterPro" id="IPR000524">
    <property type="entry name" value="Tscrpt_reg_HTH_GntR"/>
</dbReference>
<evidence type="ECO:0000256" key="2">
    <source>
        <dbReference type="ARBA" id="ARBA00022576"/>
    </source>
</evidence>
<dbReference type="Pfam" id="PF00155">
    <property type="entry name" value="Aminotran_1_2"/>
    <property type="match status" value="1"/>
</dbReference>
<evidence type="ECO:0000256" key="1">
    <source>
        <dbReference type="ARBA" id="ARBA00005384"/>
    </source>
</evidence>
<dbReference type="Proteomes" id="UP000051906">
    <property type="component" value="Unassembled WGS sequence"/>
</dbReference>
<dbReference type="PRINTS" id="PR00035">
    <property type="entry name" value="HTHGNTR"/>
</dbReference>
<keyword evidence="6" id="KW-0804">Transcription</keyword>
<accession>A0A0R2LR96</accession>
<name>A0A0R2LR96_9LACO</name>
<feature type="domain" description="HTH gntR-type" evidence="7">
    <location>
        <begin position="43"/>
        <end position="111"/>
    </location>
</feature>
<dbReference type="GO" id="GO:0030170">
    <property type="term" value="F:pyridoxal phosphate binding"/>
    <property type="evidence" value="ECO:0007669"/>
    <property type="project" value="InterPro"/>
</dbReference>
<dbReference type="PANTHER" id="PTHR46577">
    <property type="entry name" value="HTH-TYPE TRANSCRIPTIONAL REGULATORY PROTEIN GABR"/>
    <property type="match status" value="1"/>
</dbReference>
<evidence type="ECO:0000256" key="5">
    <source>
        <dbReference type="ARBA" id="ARBA00023125"/>
    </source>
</evidence>
<reference evidence="8 9" key="1">
    <citation type="journal article" date="2015" name="Genome Announc.">
        <title>Expanding the biotechnology potential of lactobacilli through comparative genomics of 213 strains and associated genera.</title>
        <authorList>
            <person name="Sun Z."/>
            <person name="Harris H.M."/>
            <person name="McCann A."/>
            <person name="Guo C."/>
            <person name="Argimon S."/>
            <person name="Zhang W."/>
            <person name="Yang X."/>
            <person name="Jeffery I.B."/>
            <person name="Cooney J.C."/>
            <person name="Kagawa T.F."/>
            <person name="Liu W."/>
            <person name="Song Y."/>
            <person name="Salvetti E."/>
            <person name="Wrobel A."/>
            <person name="Rasinkangas P."/>
            <person name="Parkhill J."/>
            <person name="Rea M.C."/>
            <person name="O'Sullivan O."/>
            <person name="Ritari J."/>
            <person name="Douillard F.P."/>
            <person name="Paul Ross R."/>
            <person name="Yang R."/>
            <person name="Briner A.E."/>
            <person name="Felis G.E."/>
            <person name="de Vos W.M."/>
            <person name="Barrangou R."/>
            <person name="Klaenhammer T.R."/>
            <person name="Caufield P.W."/>
            <person name="Cui Y."/>
            <person name="Zhang H."/>
            <person name="O'Toole P.W."/>
        </authorList>
    </citation>
    <scope>NUCLEOTIDE SEQUENCE [LARGE SCALE GENOMIC DNA]</scope>
    <source>
        <strain evidence="8 9">DSM 22467</strain>
    </source>
</reference>
<dbReference type="PANTHER" id="PTHR46577:SF2">
    <property type="entry name" value="TRANSCRIPTIONAL REGULATORY PROTEIN"/>
    <property type="match status" value="1"/>
</dbReference>
<keyword evidence="8" id="KW-0808">Transferase</keyword>
<dbReference type="InterPro" id="IPR004839">
    <property type="entry name" value="Aminotransferase_I/II_large"/>
</dbReference>
<dbReference type="AlphaFoldDB" id="A0A0R2LR96"/>